<keyword evidence="3 6" id="KW-0812">Transmembrane</keyword>
<feature type="transmembrane region" description="Helical" evidence="6">
    <location>
        <begin position="109"/>
        <end position="129"/>
    </location>
</feature>
<dbReference type="GO" id="GO:0005886">
    <property type="term" value="C:plasma membrane"/>
    <property type="evidence" value="ECO:0007669"/>
    <property type="project" value="UniProtKB-SubCell"/>
</dbReference>
<dbReference type="InterPro" id="IPR020948">
    <property type="entry name" value="P_starv_induced_PsiE-like"/>
</dbReference>
<sequence>MITQPSSSTPRTARRWTTPWRNMLSPSSGLTLYERFEQAIMLVLIGLIMAVTVSATAHLVVAVWHLLSRSAVDPTDQGVFQTVFGAVFTVLIALEFKRSLLAVLAHGENIVRVRTIVLIALLAIARKFILLDLQTIAPMDVLSLAAAVLALGIVYWLVRDQDARADARIRQQGASLRKDVPDAQ</sequence>
<evidence type="ECO:0000313" key="7">
    <source>
        <dbReference type="EMBL" id="CEF41637.1"/>
    </source>
</evidence>
<evidence type="ECO:0000256" key="6">
    <source>
        <dbReference type="SAM" id="Phobius"/>
    </source>
</evidence>
<gene>
    <name evidence="7" type="ORF">ASN_2345</name>
</gene>
<keyword evidence="5 6" id="KW-0472">Membrane</keyword>
<accession>A0A0U5BAM3</accession>
<evidence type="ECO:0000256" key="4">
    <source>
        <dbReference type="ARBA" id="ARBA00022989"/>
    </source>
</evidence>
<dbReference type="AlphaFoldDB" id="A0A0U5BAM3"/>
<dbReference type="GeneID" id="34783374"/>
<evidence type="ECO:0008006" key="9">
    <source>
        <dbReference type="Google" id="ProtNLM"/>
    </source>
</evidence>
<evidence type="ECO:0000256" key="3">
    <source>
        <dbReference type="ARBA" id="ARBA00022692"/>
    </source>
</evidence>
<dbReference type="Proteomes" id="UP000056109">
    <property type="component" value="Chromosome I"/>
</dbReference>
<dbReference type="RefSeq" id="WP_407922282.1">
    <property type="nucleotide sequence ID" value="NZ_LN606600.1"/>
</dbReference>
<proteinExistence type="predicted"/>
<dbReference type="PATRIC" id="fig|446692.3.peg.2432"/>
<protein>
    <recommendedName>
        <fullName evidence="9">Protein PsiE</fullName>
    </recommendedName>
</protein>
<keyword evidence="4 6" id="KW-1133">Transmembrane helix</keyword>
<feature type="transmembrane region" description="Helical" evidence="6">
    <location>
        <begin position="141"/>
        <end position="158"/>
    </location>
</feature>
<organism evidence="7 8">
    <name type="scientific">Acetobacter senegalensis</name>
    <dbReference type="NCBI Taxonomy" id="446692"/>
    <lineage>
        <taxon>Bacteria</taxon>
        <taxon>Pseudomonadati</taxon>
        <taxon>Pseudomonadota</taxon>
        <taxon>Alphaproteobacteria</taxon>
        <taxon>Acetobacterales</taxon>
        <taxon>Acetobacteraceae</taxon>
        <taxon>Acetobacter</taxon>
    </lineage>
</organism>
<evidence type="ECO:0000256" key="1">
    <source>
        <dbReference type="ARBA" id="ARBA00004651"/>
    </source>
</evidence>
<reference evidence="8" key="1">
    <citation type="submission" date="2014-09" db="EMBL/GenBank/DDBJ databases">
        <authorList>
            <person name="Illeghems K.G."/>
        </authorList>
    </citation>
    <scope>NUCLEOTIDE SEQUENCE [LARGE SCALE GENOMIC DNA]</scope>
    <source>
        <strain evidence="8">108B</strain>
    </source>
</reference>
<evidence type="ECO:0000256" key="5">
    <source>
        <dbReference type="ARBA" id="ARBA00023136"/>
    </source>
</evidence>
<evidence type="ECO:0000313" key="8">
    <source>
        <dbReference type="Proteomes" id="UP000056109"/>
    </source>
</evidence>
<keyword evidence="8" id="KW-1185">Reference proteome</keyword>
<evidence type="ECO:0000256" key="2">
    <source>
        <dbReference type="ARBA" id="ARBA00022475"/>
    </source>
</evidence>
<dbReference type="KEGG" id="asz:ASN_2345"/>
<feature type="transmembrane region" description="Helical" evidence="6">
    <location>
        <begin position="39"/>
        <end position="67"/>
    </location>
</feature>
<keyword evidence="2" id="KW-1003">Cell membrane</keyword>
<dbReference type="EMBL" id="LN606600">
    <property type="protein sequence ID" value="CEF41637.1"/>
    <property type="molecule type" value="Genomic_DNA"/>
</dbReference>
<comment type="subcellular location">
    <subcellularLocation>
        <location evidence="1">Cell membrane</location>
        <topology evidence="1">Multi-pass membrane protein</topology>
    </subcellularLocation>
</comment>
<name>A0A0U5BAM3_9PROT</name>
<feature type="transmembrane region" description="Helical" evidence="6">
    <location>
        <begin position="79"/>
        <end position="97"/>
    </location>
</feature>
<dbReference type="Pfam" id="PF06146">
    <property type="entry name" value="PsiE"/>
    <property type="match status" value="1"/>
</dbReference>